<dbReference type="SUPFAM" id="SSF51316">
    <property type="entry name" value="Mss4-like"/>
    <property type="match status" value="1"/>
</dbReference>
<dbReference type="HAMAP" id="MF_01400">
    <property type="entry name" value="MsrB"/>
    <property type="match status" value="1"/>
</dbReference>
<keyword evidence="3 6" id="KW-0862">Zinc</keyword>
<dbReference type="EC" id="1.8.4.12" evidence="6"/>
<protein>
    <recommendedName>
        <fullName evidence="6">Peptide methionine sulfoxide reductase MsrB</fullName>
        <ecNumber evidence="6">1.8.4.12</ecNumber>
    </recommendedName>
    <alternativeName>
        <fullName evidence="6">Peptide-methionine (R)-S-oxide reductase</fullName>
    </alternativeName>
</protein>
<dbReference type="InterPro" id="IPR002579">
    <property type="entry name" value="Met_Sox_Rdtase_MsrB_dom"/>
</dbReference>
<evidence type="ECO:0000313" key="9">
    <source>
        <dbReference type="Proteomes" id="UP000010482"/>
    </source>
</evidence>
<dbReference type="PANTHER" id="PTHR10173:SF52">
    <property type="entry name" value="METHIONINE-R-SULFOXIDE REDUCTASE B1"/>
    <property type="match status" value="1"/>
</dbReference>
<feature type="domain" description="MsrB" evidence="7">
    <location>
        <begin position="9"/>
        <end position="131"/>
    </location>
</feature>
<evidence type="ECO:0000256" key="6">
    <source>
        <dbReference type="HAMAP-Rule" id="MF_01400"/>
    </source>
</evidence>
<feature type="binding site" evidence="6">
    <location>
        <position position="48"/>
    </location>
    <ligand>
        <name>Zn(2+)</name>
        <dbReference type="ChEBI" id="CHEBI:29105"/>
    </ligand>
</feature>
<feature type="binding site" evidence="6">
    <location>
        <position position="97"/>
    </location>
    <ligand>
        <name>Zn(2+)</name>
        <dbReference type="ChEBI" id="CHEBI:29105"/>
    </ligand>
</feature>
<proteinExistence type="inferred from homology"/>
<accession>K9YW99</accession>
<comment type="cofactor">
    <cofactor evidence="6">
        <name>Zn(2+)</name>
        <dbReference type="ChEBI" id="CHEBI:29105"/>
    </cofactor>
    <text evidence="6">Binds 1 zinc ion per subunit. The zinc ion is important for the structural integrity of the protein.</text>
</comment>
<dbReference type="HOGENOM" id="CLU_031040_8_5_3"/>
<dbReference type="GO" id="GO:0008270">
    <property type="term" value="F:zinc ion binding"/>
    <property type="evidence" value="ECO:0007669"/>
    <property type="project" value="UniProtKB-UniRule"/>
</dbReference>
<dbReference type="InterPro" id="IPR028427">
    <property type="entry name" value="Met_Sox_Rdtase_MsrB"/>
</dbReference>
<dbReference type="PATRIC" id="fig|13035.3.peg.2962"/>
<feature type="binding site" evidence="6">
    <location>
        <position position="51"/>
    </location>
    <ligand>
        <name>Zn(2+)</name>
        <dbReference type="ChEBI" id="CHEBI:29105"/>
    </ligand>
</feature>
<evidence type="ECO:0000256" key="3">
    <source>
        <dbReference type="ARBA" id="ARBA00022833"/>
    </source>
</evidence>
<evidence type="ECO:0000313" key="8">
    <source>
        <dbReference type="EMBL" id="AFZ51186.1"/>
    </source>
</evidence>
<dbReference type="PANTHER" id="PTHR10173">
    <property type="entry name" value="METHIONINE SULFOXIDE REDUCTASE"/>
    <property type="match status" value="1"/>
</dbReference>
<dbReference type="KEGG" id="dsl:Dacsa_2599"/>
<gene>
    <name evidence="6" type="primary">msrB</name>
    <name evidence="8" type="ORF">Dacsa_2599</name>
</gene>
<dbReference type="RefSeq" id="WP_015230176.1">
    <property type="nucleotide sequence ID" value="NC_019780.1"/>
</dbReference>
<dbReference type="Gene3D" id="2.170.150.20">
    <property type="entry name" value="Peptide methionine sulfoxide reductase"/>
    <property type="match status" value="1"/>
</dbReference>
<dbReference type="STRING" id="13035.Dacsa_2599"/>
<evidence type="ECO:0000259" key="7">
    <source>
        <dbReference type="PROSITE" id="PS51790"/>
    </source>
</evidence>
<dbReference type="FunFam" id="2.170.150.20:FF:000001">
    <property type="entry name" value="Peptide methionine sulfoxide reductase MsrB"/>
    <property type="match status" value="1"/>
</dbReference>
<feature type="active site" description="Nucleophile" evidence="6">
    <location>
        <position position="120"/>
    </location>
</feature>
<comment type="catalytic activity">
    <reaction evidence="5 6">
        <text>L-methionyl-[protein] + [thioredoxin]-disulfide + H2O = L-methionyl-(R)-S-oxide-[protein] + [thioredoxin]-dithiol</text>
        <dbReference type="Rhea" id="RHEA:24164"/>
        <dbReference type="Rhea" id="RHEA-COMP:10698"/>
        <dbReference type="Rhea" id="RHEA-COMP:10700"/>
        <dbReference type="Rhea" id="RHEA-COMP:12313"/>
        <dbReference type="Rhea" id="RHEA-COMP:12314"/>
        <dbReference type="ChEBI" id="CHEBI:15377"/>
        <dbReference type="ChEBI" id="CHEBI:16044"/>
        <dbReference type="ChEBI" id="CHEBI:29950"/>
        <dbReference type="ChEBI" id="CHEBI:45764"/>
        <dbReference type="ChEBI" id="CHEBI:50058"/>
        <dbReference type="EC" id="1.8.4.12"/>
    </reaction>
</comment>
<keyword evidence="9" id="KW-1185">Reference proteome</keyword>
<name>K9YW99_DACS8</name>
<dbReference type="AlphaFoldDB" id="K9YW99"/>
<feature type="binding site" evidence="6">
    <location>
        <position position="100"/>
    </location>
    <ligand>
        <name>Zn(2+)</name>
        <dbReference type="ChEBI" id="CHEBI:29105"/>
    </ligand>
</feature>
<dbReference type="OrthoDB" id="4174719at2"/>
<comment type="similarity">
    <text evidence="1 6">Belongs to the MsrB Met sulfoxide reductase family.</text>
</comment>
<dbReference type="eggNOG" id="COG0229">
    <property type="taxonomic scope" value="Bacteria"/>
</dbReference>
<dbReference type="GO" id="GO:0033743">
    <property type="term" value="F:peptide-methionine (R)-S-oxide reductase activity"/>
    <property type="evidence" value="ECO:0007669"/>
    <property type="project" value="UniProtKB-UniRule"/>
</dbReference>
<evidence type="ECO:0000256" key="4">
    <source>
        <dbReference type="ARBA" id="ARBA00023002"/>
    </source>
</evidence>
<evidence type="ECO:0000256" key="1">
    <source>
        <dbReference type="ARBA" id="ARBA00007174"/>
    </source>
</evidence>
<dbReference type="InterPro" id="IPR011057">
    <property type="entry name" value="Mss4-like_sf"/>
</dbReference>
<sequence>MVEKVKKSEQEWKQQLTPEQFRVTRQKGTERAFTGKYHDNKEPGTYKCICCGQPLFTSETKYDSGTGWPSFYAPVEDDKVDYESDRSLFMTRTEVLCSACDAHLGHVFDDGPAPTGKRYCMNSAALDFEPQS</sequence>
<keyword evidence="2 6" id="KW-0479">Metal-binding</keyword>
<dbReference type="Proteomes" id="UP000010482">
    <property type="component" value="Chromosome"/>
</dbReference>
<organism evidence="8 9">
    <name type="scientific">Dactylococcopsis salina (strain PCC 8305)</name>
    <name type="common">Myxobactron salinum</name>
    <dbReference type="NCBI Taxonomy" id="13035"/>
    <lineage>
        <taxon>Bacteria</taxon>
        <taxon>Bacillati</taxon>
        <taxon>Cyanobacteriota</taxon>
        <taxon>Cyanophyceae</taxon>
        <taxon>Nodosilineales</taxon>
        <taxon>Cymatolegaceae</taxon>
        <taxon>Dactylococcopsis</taxon>
    </lineage>
</organism>
<reference evidence="8" key="1">
    <citation type="submission" date="2012-04" db="EMBL/GenBank/DDBJ databases">
        <title>Finished genome of Dactylococcopsis salina PCC 8305.</title>
        <authorList>
            <consortium name="US DOE Joint Genome Institute"/>
            <person name="Gugger M."/>
            <person name="Coursin T."/>
            <person name="Rippka R."/>
            <person name="Tandeau De Marsac N."/>
            <person name="Huntemann M."/>
            <person name="Wei C.-L."/>
            <person name="Han J."/>
            <person name="Detter J.C."/>
            <person name="Han C."/>
            <person name="Tapia R."/>
            <person name="Daligault H."/>
            <person name="Chen A."/>
            <person name="Krypides N."/>
            <person name="Mavromatis K."/>
            <person name="Markowitz V."/>
            <person name="Szeto E."/>
            <person name="Ivanova N."/>
            <person name="Ovchinnikova G."/>
            <person name="Pagani I."/>
            <person name="Pati A."/>
            <person name="Goodwin L."/>
            <person name="Peters L."/>
            <person name="Pitluck S."/>
            <person name="Woyke T."/>
            <person name="Kerfeld C."/>
        </authorList>
    </citation>
    <scope>NUCLEOTIDE SEQUENCE [LARGE SCALE GENOMIC DNA]</scope>
    <source>
        <strain evidence="8">PCC 8305</strain>
    </source>
</reference>
<evidence type="ECO:0000256" key="5">
    <source>
        <dbReference type="ARBA" id="ARBA00048488"/>
    </source>
</evidence>
<evidence type="ECO:0000256" key="2">
    <source>
        <dbReference type="ARBA" id="ARBA00022723"/>
    </source>
</evidence>
<dbReference type="Pfam" id="PF01641">
    <property type="entry name" value="SelR"/>
    <property type="match status" value="1"/>
</dbReference>
<dbReference type="GO" id="GO:0005737">
    <property type="term" value="C:cytoplasm"/>
    <property type="evidence" value="ECO:0007669"/>
    <property type="project" value="TreeGrafter"/>
</dbReference>
<dbReference type="GO" id="GO:0006979">
    <property type="term" value="P:response to oxidative stress"/>
    <property type="evidence" value="ECO:0007669"/>
    <property type="project" value="InterPro"/>
</dbReference>
<dbReference type="GO" id="GO:0030091">
    <property type="term" value="P:protein repair"/>
    <property type="evidence" value="ECO:0007669"/>
    <property type="project" value="InterPro"/>
</dbReference>
<dbReference type="PROSITE" id="PS51790">
    <property type="entry name" value="MSRB"/>
    <property type="match status" value="1"/>
</dbReference>
<dbReference type="NCBIfam" id="TIGR00357">
    <property type="entry name" value="peptide-methionine (R)-S-oxide reductase MsrB"/>
    <property type="match status" value="1"/>
</dbReference>
<keyword evidence="4 6" id="KW-0560">Oxidoreductase</keyword>
<dbReference type="EMBL" id="CP003944">
    <property type="protein sequence ID" value="AFZ51186.1"/>
    <property type="molecule type" value="Genomic_DNA"/>
</dbReference>